<dbReference type="AlphaFoldDB" id="A0A840F6S4"/>
<dbReference type="PANTHER" id="PTHR43176:SF3">
    <property type="entry name" value="3-HYDROXYISOBUTYRYL-COA HYDROLASE, MITOCHONDRIAL"/>
    <property type="match status" value="1"/>
</dbReference>
<dbReference type="GO" id="GO:0016829">
    <property type="term" value="F:lyase activity"/>
    <property type="evidence" value="ECO:0007669"/>
    <property type="project" value="UniProtKB-KW"/>
</dbReference>
<dbReference type="EC" id="3.1.2.4" evidence="2"/>
<dbReference type="RefSeq" id="WP_183981698.1">
    <property type="nucleotide sequence ID" value="NZ_JACIEV010000001.1"/>
</dbReference>
<dbReference type="PANTHER" id="PTHR43176">
    <property type="entry name" value="3-HYDROXYISOBUTYRYL-COA HYDROLASE-RELATED"/>
    <property type="match status" value="1"/>
</dbReference>
<keyword evidence="6" id="KW-1185">Reference proteome</keyword>
<evidence type="ECO:0000256" key="1">
    <source>
        <dbReference type="ARBA" id="ARBA00001709"/>
    </source>
</evidence>
<keyword evidence="5" id="KW-0456">Lyase</keyword>
<evidence type="ECO:0000313" key="5">
    <source>
        <dbReference type="EMBL" id="MBB4152171.1"/>
    </source>
</evidence>
<dbReference type="EMBL" id="JACIEV010000001">
    <property type="protein sequence ID" value="MBB4152171.1"/>
    <property type="molecule type" value="Genomic_DNA"/>
</dbReference>
<dbReference type="InterPro" id="IPR032259">
    <property type="entry name" value="HIBYL-CoA-H"/>
</dbReference>
<evidence type="ECO:0000256" key="3">
    <source>
        <dbReference type="ARBA" id="ARBA00022801"/>
    </source>
</evidence>
<reference evidence="5 6" key="1">
    <citation type="submission" date="2020-08" db="EMBL/GenBank/DDBJ databases">
        <title>Genomic Encyclopedia of Type Strains, Phase IV (KMG-IV): sequencing the most valuable type-strain genomes for metagenomic binning, comparative biology and taxonomic classification.</title>
        <authorList>
            <person name="Goeker M."/>
        </authorList>
    </citation>
    <scope>NUCLEOTIDE SEQUENCE [LARGE SCALE GENOMIC DNA]</scope>
    <source>
        <strain evidence="5 6">YC6723</strain>
    </source>
</reference>
<organism evidence="5 6">
    <name type="scientific">Sphingomonas jinjuensis</name>
    <dbReference type="NCBI Taxonomy" id="535907"/>
    <lineage>
        <taxon>Bacteria</taxon>
        <taxon>Pseudomonadati</taxon>
        <taxon>Pseudomonadota</taxon>
        <taxon>Alphaproteobacteria</taxon>
        <taxon>Sphingomonadales</taxon>
        <taxon>Sphingomonadaceae</taxon>
        <taxon>Sphingomonas</taxon>
    </lineage>
</organism>
<comment type="catalytic activity">
    <reaction evidence="1">
        <text>3-hydroxy-2-methylpropanoyl-CoA + H2O = 3-hydroxy-2-methylpropanoate + CoA + H(+)</text>
        <dbReference type="Rhea" id="RHEA:20888"/>
        <dbReference type="ChEBI" id="CHEBI:11805"/>
        <dbReference type="ChEBI" id="CHEBI:15377"/>
        <dbReference type="ChEBI" id="CHEBI:15378"/>
        <dbReference type="ChEBI" id="CHEBI:57287"/>
        <dbReference type="ChEBI" id="CHEBI:57340"/>
        <dbReference type="EC" id="3.1.2.4"/>
    </reaction>
</comment>
<keyword evidence="3" id="KW-0378">Hydrolase</keyword>
<evidence type="ECO:0000256" key="2">
    <source>
        <dbReference type="ARBA" id="ARBA00011915"/>
    </source>
</evidence>
<feature type="domain" description="Enoyl-CoA hydratase/isomerase" evidence="4">
    <location>
        <begin position="22"/>
        <end position="344"/>
    </location>
</feature>
<dbReference type="GO" id="GO:0006574">
    <property type="term" value="P:L-valine catabolic process"/>
    <property type="evidence" value="ECO:0007669"/>
    <property type="project" value="TreeGrafter"/>
</dbReference>
<proteinExistence type="predicted"/>
<dbReference type="NCBIfam" id="NF004127">
    <property type="entry name" value="PRK05617.1"/>
    <property type="match status" value="1"/>
</dbReference>
<dbReference type="Gene3D" id="3.90.226.10">
    <property type="entry name" value="2-enoyl-CoA Hydratase, Chain A, domain 1"/>
    <property type="match status" value="1"/>
</dbReference>
<name>A0A840F6S4_9SPHN</name>
<accession>A0A840F6S4</accession>
<dbReference type="CDD" id="cd06558">
    <property type="entry name" value="crotonase-like"/>
    <property type="match status" value="1"/>
</dbReference>
<comment type="caution">
    <text evidence="5">The sequence shown here is derived from an EMBL/GenBank/DDBJ whole genome shotgun (WGS) entry which is preliminary data.</text>
</comment>
<evidence type="ECO:0000313" key="6">
    <source>
        <dbReference type="Proteomes" id="UP000529795"/>
    </source>
</evidence>
<protein>
    <recommendedName>
        <fullName evidence="2">3-hydroxyisobutyryl-CoA hydrolase</fullName>
        <ecNumber evidence="2">3.1.2.4</ecNumber>
    </recommendedName>
</protein>
<dbReference type="InterPro" id="IPR045004">
    <property type="entry name" value="ECH_dom"/>
</dbReference>
<dbReference type="SUPFAM" id="SSF52096">
    <property type="entry name" value="ClpP/crotonase"/>
    <property type="match status" value="1"/>
</dbReference>
<sequence>MDSILNFIADPHVLTFADHCAGRIRLDRPKALHSLDLGMVRAMTEALLDWRHDDDVRIVLIDHAGGRGFCAGGDVVTIAKDVADGAGTAGRDFFFEEYRLNHLMYTYPKPGVVFMDGVVMGGGVGIACPCRYRIVTERTVFAMPETTIGLFPDVGGGRYLSRLRGRAAQYLALTSARLDGADCIALGLANFYVPSDQLDAVKAEIAASPEKAESILAGAAVTPPPATITDQLPQIDRLFASDDFEEIMAALQADGSDWASNVLAMLAKRSPTACKVSLRMLVESPRQLHFVDEMRMEYAIVSRMYRSPDFAEGVRALLIEKTGDPRWSPATAAEVTDAMVDAYFQPLPPAEAWTPLPPTSRKG</sequence>
<dbReference type="Pfam" id="PF16113">
    <property type="entry name" value="ECH_2"/>
    <property type="match status" value="1"/>
</dbReference>
<dbReference type="Proteomes" id="UP000529795">
    <property type="component" value="Unassembled WGS sequence"/>
</dbReference>
<evidence type="ECO:0000259" key="4">
    <source>
        <dbReference type="Pfam" id="PF16113"/>
    </source>
</evidence>
<dbReference type="InterPro" id="IPR029045">
    <property type="entry name" value="ClpP/crotonase-like_dom_sf"/>
</dbReference>
<dbReference type="GO" id="GO:0003860">
    <property type="term" value="F:3-hydroxyisobutyryl-CoA hydrolase activity"/>
    <property type="evidence" value="ECO:0007669"/>
    <property type="project" value="UniProtKB-EC"/>
</dbReference>
<gene>
    <name evidence="5" type="ORF">GGQ80_000047</name>
</gene>